<gene>
    <name evidence="1" type="ORF">F444_13427</name>
</gene>
<protein>
    <submittedName>
        <fullName evidence="1">Uncharacterized protein</fullName>
    </submittedName>
</protein>
<dbReference type="EMBL" id="ANJA01002419">
    <property type="protein sequence ID" value="ETO70062.1"/>
    <property type="molecule type" value="Genomic_DNA"/>
</dbReference>
<accession>A0A080ZTV1</accession>
<evidence type="ECO:0000313" key="2">
    <source>
        <dbReference type="Proteomes" id="UP000028582"/>
    </source>
</evidence>
<proteinExistence type="predicted"/>
<organism evidence="1 2">
    <name type="scientific">Phytophthora nicotianae P1976</name>
    <dbReference type="NCBI Taxonomy" id="1317066"/>
    <lineage>
        <taxon>Eukaryota</taxon>
        <taxon>Sar</taxon>
        <taxon>Stramenopiles</taxon>
        <taxon>Oomycota</taxon>
        <taxon>Peronosporomycetes</taxon>
        <taxon>Peronosporales</taxon>
        <taxon>Peronosporaceae</taxon>
        <taxon>Phytophthora</taxon>
    </lineage>
</organism>
<dbReference type="Proteomes" id="UP000028582">
    <property type="component" value="Unassembled WGS sequence"/>
</dbReference>
<name>A0A080ZTV1_PHYNI</name>
<evidence type="ECO:0000313" key="1">
    <source>
        <dbReference type="EMBL" id="ETO70062.1"/>
    </source>
</evidence>
<feature type="non-terminal residue" evidence="1">
    <location>
        <position position="55"/>
    </location>
</feature>
<reference evidence="1 2" key="1">
    <citation type="submission" date="2013-11" db="EMBL/GenBank/DDBJ databases">
        <title>The Genome Sequence of Phytophthora parasitica P1976.</title>
        <authorList>
            <consortium name="The Broad Institute Genomics Platform"/>
            <person name="Russ C."/>
            <person name="Tyler B."/>
            <person name="Panabieres F."/>
            <person name="Shan W."/>
            <person name="Tripathy S."/>
            <person name="Grunwald N."/>
            <person name="Machado M."/>
            <person name="Johnson C.S."/>
            <person name="Walker B."/>
            <person name="Young S."/>
            <person name="Zeng Q."/>
            <person name="Gargeya S."/>
            <person name="Fitzgerald M."/>
            <person name="Haas B."/>
            <person name="Abouelleil A."/>
            <person name="Allen A.W."/>
            <person name="Alvarado L."/>
            <person name="Arachchi H.M."/>
            <person name="Berlin A.M."/>
            <person name="Chapman S.B."/>
            <person name="Gainer-Dewar J."/>
            <person name="Goldberg J."/>
            <person name="Griggs A."/>
            <person name="Gujja S."/>
            <person name="Hansen M."/>
            <person name="Howarth C."/>
            <person name="Imamovic A."/>
            <person name="Ireland A."/>
            <person name="Larimer J."/>
            <person name="McCowan C."/>
            <person name="Murphy C."/>
            <person name="Pearson M."/>
            <person name="Poon T.W."/>
            <person name="Priest M."/>
            <person name="Roberts A."/>
            <person name="Saif S."/>
            <person name="Shea T."/>
            <person name="Sisk P."/>
            <person name="Sykes S."/>
            <person name="Wortman J."/>
            <person name="Nusbaum C."/>
            <person name="Birren B."/>
        </authorList>
    </citation>
    <scope>NUCLEOTIDE SEQUENCE [LARGE SCALE GENOMIC DNA]</scope>
    <source>
        <strain evidence="1 2">P1976</strain>
    </source>
</reference>
<sequence length="55" mass="6203">MMSLNPRSMREQDQMASTYREGVYEKMTTATFASEITNAIVLANRSVLKNSLSKT</sequence>
<dbReference type="AlphaFoldDB" id="A0A080ZTV1"/>
<comment type="caution">
    <text evidence="1">The sequence shown here is derived from an EMBL/GenBank/DDBJ whole genome shotgun (WGS) entry which is preliminary data.</text>
</comment>